<reference evidence="2 3" key="1">
    <citation type="submission" date="2024-01" db="EMBL/GenBank/DDBJ databases">
        <title>Campylobacter porcellus sp. nov.</title>
        <authorList>
            <person name="Papic B."/>
            <person name="Gruntar I."/>
        </authorList>
    </citation>
    <scope>NUCLEOTIDE SEQUENCE [LARGE SCALE GENOMIC DNA]</scope>
    <source>
        <strain evidence="2 3">CX2-4855-23</strain>
    </source>
</reference>
<keyword evidence="1" id="KW-0472">Membrane</keyword>
<keyword evidence="1" id="KW-1133">Transmembrane helix</keyword>
<feature type="transmembrane region" description="Helical" evidence="1">
    <location>
        <begin position="212"/>
        <end position="230"/>
    </location>
</feature>
<feature type="transmembrane region" description="Helical" evidence="1">
    <location>
        <begin position="104"/>
        <end position="127"/>
    </location>
</feature>
<dbReference type="EMBL" id="JAZBRD010000012">
    <property type="protein sequence ID" value="MEE3745091.1"/>
    <property type="molecule type" value="Genomic_DNA"/>
</dbReference>
<feature type="transmembrane region" description="Helical" evidence="1">
    <location>
        <begin position="133"/>
        <end position="151"/>
    </location>
</feature>
<dbReference type="RefSeq" id="WP_330526431.1">
    <property type="nucleotide sequence ID" value="NZ_JAZBRD010000012.1"/>
</dbReference>
<keyword evidence="3" id="KW-1185">Reference proteome</keyword>
<proteinExistence type="predicted"/>
<dbReference type="Proteomes" id="UP001331664">
    <property type="component" value="Unassembled WGS sequence"/>
</dbReference>
<sequence length="286" mass="32798">MNLKIKYLNLSIFGVLFAILLFLNLLYPAQADDYTLYQSALNGNFLSTYFEWNGRIGEILFSGYFAKFAFSPIFDIINAIIGTAFLFLGFLLCFGRVIRDKADIVLLALWFAILGLFGYFGSIFLWGAGSANYLWGVTLIFIFCLPYRLFWDQIYNHTQKSSHSVFVNFIWLGFGFLAFLAGMASEFIGVMIIFATTISFIYAKYHKTSLPFWQIWGFFGFVVGWITLFLSPGSNKRAEIANFMSLGEFFDLSFLDKIITINQALDHNYSDIFVIFLISFSIILYI</sequence>
<dbReference type="InterPro" id="IPR045691">
    <property type="entry name" value="DUF6056"/>
</dbReference>
<organism evidence="2 3">
    <name type="scientific">Campylobacter porcelli</name>
    <dbReference type="NCBI Taxonomy" id="1660073"/>
    <lineage>
        <taxon>Bacteria</taxon>
        <taxon>Pseudomonadati</taxon>
        <taxon>Campylobacterota</taxon>
        <taxon>Epsilonproteobacteria</taxon>
        <taxon>Campylobacterales</taxon>
        <taxon>Campylobacteraceae</taxon>
        <taxon>Campylobacter</taxon>
    </lineage>
</organism>
<name>A0ABU7M5U4_9BACT</name>
<evidence type="ECO:0000313" key="3">
    <source>
        <dbReference type="Proteomes" id="UP001331664"/>
    </source>
</evidence>
<keyword evidence="1" id="KW-0812">Transmembrane</keyword>
<comment type="caution">
    <text evidence="2">The sequence shown here is derived from an EMBL/GenBank/DDBJ whole genome shotgun (WGS) entry which is preliminary data.</text>
</comment>
<evidence type="ECO:0000256" key="1">
    <source>
        <dbReference type="SAM" id="Phobius"/>
    </source>
</evidence>
<accession>A0ABU7M5U4</accession>
<protein>
    <submittedName>
        <fullName evidence="2">DUF6056 family protein</fullName>
    </submittedName>
</protein>
<dbReference type="Pfam" id="PF19528">
    <property type="entry name" value="DUF6056"/>
    <property type="match status" value="1"/>
</dbReference>
<feature type="transmembrane region" description="Helical" evidence="1">
    <location>
        <begin position="69"/>
        <end position="92"/>
    </location>
</feature>
<evidence type="ECO:0000313" key="2">
    <source>
        <dbReference type="EMBL" id="MEE3745091.1"/>
    </source>
</evidence>
<feature type="transmembrane region" description="Helical" evidence="1">
    <location>
        <begin position="163"/>
        <end position="181"/>
    </location>
</feature>
<gene>
    <name evidence="2" type="ORF">V2I23_07310</name>
</gene>